<dbReference type="EMBL" id="LCJU01000004">
    <property type="protein sequence ID" value="KKT85055.1"/>
    <property type="molecule type" value="Genomic_DNA"/>
</dbReference>
<evidence type="ECO:0000313" key="2">
    <source>
        <dbReference type="Proteomes" id="UP000034504"/>
    </source>
</evidence>
<reference evidence="1 2" key="1">
    <citation type="journal article" date="2015" name="Nature">
        <title>rRNA introns, odd ribosomes, and small enigmatic genomes across a large radiation of phyla.</title>
        <authorList>
            <person name="Brown C.T."/>
            <person name="Hug L.A."/>
            <person name="Thomas B.C."/>
            <person name="Sharon I."/>
            <person name="Castelle C.J."/>
            <person name="Singh A."/>
            <person name="Wilkins M.J."/>
            <person name="Williams K.H."/>
            <person name="Banfield J.F."/>
        </authorList>
    </citation>
    <scope>NUCLEOTIDE SEQUENCE [LARGE SCALE GENOMIC DNA]</scope>
</reference>
<evidence type="ECO:0000313" key="1">
    <source>
        <dbReference type="EMBL" id="KKT85055.1"/>
    </source>
</evidence>
<accession>A0A0G1KNK0</accession>
<dbReference type="AlphaFoldDB" id="A0A0G1KNK0"/>
<comment type="caution">
    <text evidence="1">The sequence shown here is derived from an EMBL/GenBank/DDBJ whole genome shotgun (WGS) entry which is preliminary data.</text>
</comment>
<name>A0A0G1KNK0_UNCKA</name>
<organism evidence="1 2">
    <name type="scientific">candidate division WWE3 bacterium GW2011_GWC2_44_9</name>
    <dbReference type="NCBI Taxonomy" id="1619125"/>
    <lineage>
        <taxon>Bacteria</taxon>
        <taxon>Katanobacteria</taxon>
    </lineage>
</organism>
<dbReference type="Proteomes" id="UP000034504">
    <property type="component" value="Unassembled WGS sequence"/>
</dbReference>
<protein>
    <submittedName>
        <fullName evidence="1">Uncharacterized protein</fullName>
    </submittedName>
</protein>
<proteinExistence type="predicted"/>
<sequence length="87" mass="10554">MDRFDRKLEKVKRREIEKLKKCQKSRMSIIRTRHLMMSFTTGAVEINELDIGKKRLRYEARSLFWLKLKKSLHWHLPDKKISETLGP</sequence>
<gene>
    <name evidence="1" type="ORF">UW82_C0004G0061</name>
</gene>